<dbReference type="GO" id="GO:0003677">
    <property type="term" value="F:DNA binding"/>
    <property type="evidence" value="ECO:0007669"/>
    <property type="project" value="UniProtKB-KW"/>
</dbReference>
<reference evidence="5" key="1">
    <citation type="submission" date="2021-03" db="EMBL/GenBank/DDBJ databases">
        <title>Genomic analysis provides insights into the functional capacity of soil bacteria communities inhabiting an altitudinal gradient in the Atacama Desert.</title>
        <authorList>
            <person name="Gonzalez M."/>
            <person name="Maldonado J."/>
            <person name="Maza F."/>
            <person name="Hodar C."/>
            <person name="Cortes M."/>
            <person name="Palma R."/>
            <person name="Andreani C."/>
            <person name="Gaete A."/>
            <person name="Vasquez-Dean J."/>
            <person name="Acuna V."/>
            <person name="Aguado M."/>
            <person name="Mandakovic D."/>
            <person name="Latorre M."/>
            <person name="Orellana A."/>
            <person name="Gutierrez R."/>
            <person name="Montecino M."/>
            <person name="Allende M."/>
            <person name="Maass A."/>
            <person name="Cambiazo V."/>
        </authorList>
    </citation>
    <scope>NUCLEOTIDE SEQUENCE</scope>
    <source>
        <strain evidence="5">ISL-25</strain>
    </source>
</reference>
<evidence type="ECO:0000313" key="6">
    <source>
        <dbReference type="Proteomes" id="UP000692896"/>
    </source>
</evidence>
<dbReference type="Pfam" id="PF03472">
    <property type="entry name" value="Autoind_bind"/>
    <property type="match status" value="1"/>
</dbReference>
<dbReference type="PRINTS" id="PR00038">
    <property type="entry name" value="HTHLUXR"/>
</dbReference>
<dbReference type="PROSITE" id="PS00622">
    <property type="entry name" value="HTH_LUXR_1"/>
    <property type="match status" value="1"/>
</dbReference>
<dbReference type="CDD" id="cd06170">
    <property type="entry name" value="LuxR_C_like"/>
    <property type="match status" value="1"/>
</dbReference>
<evidence type="ECO:0000313" key="5">
    <source>
        <dbReference type="EMBL" id="MBT2327882.1"/>
    </source>
</evidence>
<keyword evidence="3" id="KW-0804">Transcription</keyword>
<dbReference type="AlphaFoldDB" id="A0A944HC15"/>
<dbReference type="Gene3D" id="3.30.450.80">
    <property type="entry name" value="Transcription factor LuxR-like, autoinducer-binding domain"/>
    <property type="match status" value="1"/>
</dbReference>
<dbReference type="PANTHER" id="PTHR44688">
    <property type="entry name" value="DNA-BINDING TRANSCRIPTIONAL ACTIVATOR DEVR_DOSR"/>
    <property type="match status" value="1"/>
</dbReference>
<dbReference type="InterPro" id="IPR005143">
    <property type="entry name" value="TF_LuxR_autoind-bd_dom"/>
</dbReference>
<keyword evidence="2" id="KW-0238">DNA-binding</keyword>
<organism evidence="5 6">
    <name type="scientific">Pseudomonas fluorescens</name>
    <dbReference type="NCBI Taxonomy" id="294"/>
    <lineage>
        <taxon>Bacteria</taxon>
        <taxon>Pseudomonadati</taxon>
        <taxon>Pseudomonadota</taxon>
        <taxon>Gammaproteobacteria</taxon>
        <taxon>Pseudomonadales</taxon>
        <taxon>Pseudomonadaceae</taxon>
        <taxon>Pseudomonas</taxon>
    </lineage>
</organism>
<dbReference type="GO" id="GO:0006355">
    <property type="term" value="P:regulation of DNA-templated transcription"/>
    <property type="evidence" value="ECO:0007669"/>
    <property type="project" value="InterPro"/>
</dbReference>
<dbReference type="PANTHER" id="PTHR44688:SF16">
    <property type="entry name" value="DNA-BINDING TRANSCRIPTIONAL ACTIVATOR DEVR_DOSR"/>
    <property type="match status" value="1"/>
</dbReference>
<comment type="caution">
    <text evidence="5">The sequence shown here is derived from an EMBL/GenBank/DDBJ whole genome shotgun (WGS) entry which is preliminary data.</text>
</comment>
<dbReference type="EMBL" id="JAGGOB010000008">
    <property type="protein sequence ID" value="MBT2327882.1"/>
    <property type="molecule type" value="Genomic_DNA"/>
</dbReference>
<dbReference type="InterPro" id="IPR016032">
    <property type="entry name" value="Sig_transdc_resp-reg_C-effctor"/>
</dbReference>
<dbReference type="SMART" id="SM00421">
    <property type="entry name" value="HTH_LUXR"/>
    <property type="match status" value="1"/>
</dbReference>
<evidence type="ECO:0000259" key="4">
    <source>
        <dbReference type="PROSITE" id="PS50043"/>
    </source>
</evidence>
<dbReference type="SUPFAM" id="SSF46894">
    <property type="entry name" value="C-terminal effector domain of the bipartite response regulators"/>
    <property type="match status" value="1"/>
</dbReference>
<dbReference type="Proteomes" id="UP000692896">
    <property type="component" value="Unassembled WGS sequence"/>
</dbReference>
<dbReference type="Gene3D" id="1.10.10.10">
    <property type="entry name" value="Winged helix-like DNA-binding domain superfamily/Winged helix DNA-binding domain"/>
    <property type="match status" value="1"/>
</dbReference>
<dbReference type="PROSITE" id="PS50043">
    <property type="entry name" value="HTH_LUXR_2"/>
    <property type="match status" value="1"/>
</dbReference>
<dbReference type="RefSeq" id="WP_214917300.1">
    <property type="nucleotide sequence ID" value="NZ_JAGGNX010000019.1"/>
</dbReference>
<dbReference type="Pfam" id="PF00196">
    <property type="entry name" value="GerE"/>
    <property type="match status" value="1"/>
</dbReference>
<dbReference type="InterPro" id="IPR036388">
    <property type="entry name" value="WH-like_DNA-bd_sf"/>
</dbReference>
<sequence length="244" mass="27395">MISQALEPFLDLLCITTSNELMACLKERVLQLGFGRFQLRLSPSRNAHACNQLVIGDFPQALREAYERAGYAQIDPVQLHCMENVTPIIWTEALFSSPERLNLRELALAHGLVYGVTFALHGPQGQFGTLSLSLEATDIDQAQWLIRRQMGTLLMLRDAALQAALRVMAPVTREVPAAQIKLTQREKEILRWSAFGKTSWEISNICSCSEANVDFHFKNIRRKFSVSSRSAAVVQALSMHLIQI</sequence>
<keyword evidence="1" id="KW-0805">Transcription regulation</keyword>
<dbReference type="InterPro" id="IPR000792">
    <property type="entry name" value="Tscrpt_reg_LuxR_C"/>
</dbReference>
<evidence type="ECO:0000256" key="2">
    <source>
        <dbReference type="ARBA" id="ARBA00023125"/>
    </source>
</evidence>
<dbReference type="InterPro" id="IPR036693">
    <property type="entry name" value="TF_LuxR_autoind-bd_dom_sf"/>
</dbReference>
<dbReference type="SUPFAM" id="SSF75516">
    <property type="entry name" value="Pheromone-binding domain of LuxR-like quorum-sensing transcription factors"/>
    <property type="match status" value="1"/>
</dbReference>
<accession>A0A944HC15</accession>
<gene>
    <name evidence="5" type="ORF">J7E47_04030</name>
</gene>
<proteinExistence type="predicted"/>
<feature type="domain" description="HTH luxR-type" evidence="4">
    <location>
        <begin position="175"/>
        <end position="240"/>
    </location>
</feature>
<evidence type="ECO:0000256" key="3">
    <source>
        <dbReference type="ARBA" id="ARBA00023163"/>
    </source>
</evidence>
<protein>
    <submittedName>
        <fullName evidence="5">LuxR family transcriptional regulator</fullName>
    </submittedName>
</protein>
<name>A0A944HC15_PSEFL</name>
<evidence type="ECO:0000256" key="1">
    <source>
        <dbReference type="ARBA" id="ARBA00023015"/>
    </source>
</evidence>